<dbReference type="AlphaFoldDB" id="A0AAE3XS17"/>
<dbReference type="SUPFAM" id="SSF53474">
    <property type="entry name" value="alpha/beta-Hydrolases"/>
    <property type="match status" value="1"/>
</dbReference>
<dbReference type="GO" id="GO:0016747">
    <property type="term" value="F:acyltransferase activity, transferring groups other than amino-acyl groups"/>
    <property type="evidence" value="ECO:0007669"/>
    <property type="project" value="TreeGrafter"/>
</dbReference>
<comment type="caution">
    <text evidence="2">The sequence shown here is derived from an EMBL/GenBank/DDBJ whole genome shotgun (WGS) entry which is preliminary data.</text>
</comment>
<dbReference type="InterPro" id="IPR000801">
    <property type="entry name" value="Esterase-like"/>
</dbReference>
<dbReference type="PANTHER" id="PTHR48098">
    <property type="entry name" value="ENTEROCHELIN ESTERASE-RELATED"/>
    <property type="match status" value="1"/>
</dbReference>
<feature type="chain" id="PRO_5042296328" evidence="1">
    <location>
        <begin position="19"/>
        <end position="289"/>
    </location>
</feature>
<evidence type="ECO:0000313" key="3">
    <source>
        <dbReference type="Proteomes" id="UP001185092"/>
    </source>
</evidence>
<feature type="signal peptide" evidence="1">
    <location>
        <begin position="1"/>
        <end position="18"/>
    </location>
</feature>
<protein>
    <submittedName>
        <fullName evidence="2">Enterochelin esterase-like enzyme</fullName>
    </submittedName>
</protein>
<sequence length="289" mass="33234">MKYFLTLLLTISSFYSFSQSIVLEDLEHKSQILNSNVKYSVYLPEGYNSSKMKYPVVYLLHGYTGSNTNWVQKGAIKQTADRMIESGELSPCIIIMPDAGNCYYLNASNGKWSYQDMFINEFIPYIENEYSIRTEKSYRAIAGLSMGGFGATMISTNHSGLFGSSVALSGAFWTDEQLISLDQTTFNERFGDMLGDDLKGKKRITSNWKTSNPLHVFTNRNPNDLNQVRWYFDCGDDDFLYEGNSMMHIIMRKRGIEHEFIMRNGGHDWEYWRTGIVNGLKFINKSFMN</sequence>
<evidence type="ECO:0000256" key="1">
    <source>
        <dbReference type="SAM" id="SignalP"/>
    </source>
</evidence>
<evidence type="ECO:0000313" key="2">
    <source>
        <dbReference type="EMBL" id="MDR6241567.1"/>
    </source>
</evidence>
<proteinExistence type="predicted"/>
<dbReference type="Pfam" id="PF00756">
    <property type="entry name" value="Esterase"/>
    <property type="match status" value="1"/>
</dbReference>
<dbReference type="EMBL" id="JAVDQD010000009">
    <property type="protein sequence ID" value="MDR6241567.1"/>
    <property type="molecule type" value="Genomic_DNA"/>
</dbReference>
<keyword evidence="3" id="KW-1185">Reference proteome</keyword>
<dbReference type="RefSeq" id="WP_309942454.1">
    <property type="nucleotide sequence ID" value="NZ_AP025307.1"/>
</dbReference>
<dbReference type="Gene3D" id="3.40.50.1820">
    <property type="entry name" value="alpha/beta hydrolase"/>
    <property type="match status" value="1"/>
</dbReference>
<accession>A0AAE3XS17</accession>
<gene>
    <name evidence="2" type="ORF">HNQ88_004654</name>
</gene>
<dbReference type="InterPro" id="IPR029058">
    <property type="entry name" value="AB_hydrolase_fold"/>
</dbReference>
<organism evidence="2 3">
    <name type="scientific">Aureibacter tunicatorum</name>
    <dbReference type="NCBI Taxonomy" id="866807"/>
    <lineage>
        <taxon>Bacteria</taxon>
        <taxon>Pseudomonadati</taxon>
        <taxon>Bacteroidota</taxon>
        <taxon>Cytophagia</taxon>
        <taxon>Cytophagales</taxon>
        <taxon>Persicobacteraceae</taxon>
        <taxon>Aureibacter</taxon>
    </lineage>
</organism>
<name>A0AAE3XS17_9BACT</name>
<dbReference type="PANTHER" id="PTHR48098:SF1">
    <property type="entry name" value="DIACYLGLYCEROL ACYLTRANSFERASE_MYCOLYLTRANSFERASE AG85A"/>
    <property type="match status" value="1"/>
</dbReference>
<reference evidence="2" key="1">
    <citation type="submission" date="2023-07" db="EMBL/GenBank/DDBJ databases">
        <title>Genomic Encyclopedia of Type Strains, Phase IV (KMG-IV): sequencing the most valuable type-strain genomes for metagenomic binning, comparative biology and taxonomic classification.</title>
        <authorList>
            <person name="Goeker M."/>
        </authorList>
    </citation>
    <scope>NUCLEOTIDE SEQUENCE</scope>
    <source>
        <strain evidence="2">DSM 26174</strain>
    </source>
</reference>
<keyword evidence="1" id="KW-0732">Signal</keyword>
<dbReference type="InterPro" id="IPR050583">
    <property type="entry name" value="Mycobacterial_A85_antigen"/>
</dbReference>
<dbReference type="Proteomes" id="UP001185092">
    <property type="component" value="Unassembled WGS sequence"/>
</dbReference>